<dbReference type="AlphaFoldDB" id="A0A645I5X9"/>
<dbReference type="EMBL" id="VSSQ01102434">
    <property type="protein sequence ID" value="MPN43804.1"/>
    <property type="molecule type" value="Genomic_DNA"/>
</dbReference>
<evidence type="ECO:0000313" key="1">
    <source>
        <dbReference type="EMBL" id="MPN43804.1"/>
    </source>
</evidence>
<name>A0A645I5X9_9ZZZZ</name>
<proteinExistence type="predicted"/>
<accession>A0A645I5X9</accession>
<sequence length="84" mass="9730">MYKFKDTSFKAYFVLTTNCVKLVDYVIRSTGLAAANPNGIMSPGAYYEFFDRQYRLKNSIVISKQTYHHDATIEHENKEDVPID</sequence>
<reference evidence="1" key="1">
    <citation type="submission" date="2019-08" db="EMBL/GenBank/DDBJ databases">
        <authorList>
            <person name="Kucharzyk K."/>
            <person name="Murdoch R.W."/>
            <person name="Higgins S."/>
            <person name="Loffler F."/>
        </authorList>
    </citation>
    <scope>NUCLEOTIDE SEQUENCE</scope>
</reference>
<organism evidence="1">
    <name type="scientific">bioreactor metagenome</name>
    <dbReference type="NCBI Taxonomy" id="1076179"/>
    <lineage>
        <taxon>unclassified sequences</taxon>
        <taxon>metagenomes</taxon>
        <taxon>ecological metagenomes</taxon>
    </lineage>
</organism>
<gene>
    <name evidence="1" type="ORF">SDC9_191365</name>
</gene>
<protein>
    <submittedName>
        <fullName evidence="1">Uncharacterized protein</fullName>
    </submittedName>
</protein>
<comment type="caution">
    <text evidence="1">The sequence shown here is derived from an EMBL/GenBank/DDBJ whole genome shotgun (WGS) entry which is preliminary data.</text>
</comment>